<protein>
    <recommendedName>
        <fullName evidence="3">PD-(D/E)XK motif protein</fullName>
    </recommendedName>
</protein>
<accession>A0ABP6M3X8</accession>
<sequence>MTDDLTLPGAEWFRRESVGLRTASFGVGKRVLTDGGGIRFQSLGDGTVGLRIPVPRGARVSTTIELVHCDTKLVGDSYVLEIVERSPRSAEQSAAFFADVVRRLHRVPQDRNTEHVEAALRHWRSVFATRRELLSEEQILGLFGELVILDHLLDRGIGSRAVHAWTGPAGDDHDFTLSGEAQIECKSTAPHSERLFISNEHQLEAGDVPLILACIRLSFVDKEDDGTSLPELASRIDRRLPADGSVQEFDQKLAEVGLDRTDDRYRLIRLQHTETRFYEVRGDMPRVVPGDLRPGVSQVRYQIVTSDLHEYEVDDIPLGDVLDQRS</sequence>
<keyword evidence="2" id="KW-1185">Reference proteome</keyword>
<dbReference type="InterPro" id="IPR025534">
    <property type="entry name" value="DUF4420"/>
</dbReference>
<proteinExistence type="predicted"/>
<comment type="caution">
    <text evidence="1">The sequence shown here is derived from an EMBL/GenBank/DDBJ whole genome shotgun (WGS) entry which is preliminary data.</text>
</comment>
<evidence type="ECO:0008006" key="3">
    <source>
        <dbReference type="Google" id="ProtNLM"/>
    </source>
</evidence>
<reference evidence="2" key="1">
    <citation type="journal article" date="2019" name="Int. J. Syst. Evol. Microbiol.">
        <title>The Global Catalogue of Microorganisms (GCM) 10K type strain sequencing project: providing services to taxonomists for standard genome sequencing and annotation.</title>
        <authorList>
            <consortium name="The Broad Institute Genomics Platform"/>
            <consortium name="The Broad Institute Genome Sequencing Center for Infectious Disease"/>
            <person name="Wu L."/>
            <person name="Ma J."/>
        </authorList>
    </citation>
    <scope>NUCLEOTIDE SEQUENCE [LARGE SCALE GENOMIC DNA]</scope>
    <source>
        <strain evidence="2">JCM 14309</strain>
    </source>
</reference>
<evidence type="ECO:0000313" key="1">
    <source>
        <dbReference type="EMBL" id="GAA3075925.1"/>
    </source>
</evidence>
<dbReference type="EMBL" id="BAAAVT010000027">
    <property type="protein sequence ID" value="GAA3075925.1"/>
    <property type="molecule type" value="Genomic_DNA"/>
</dbReference>
<organism evidence="1 2">
    <name type="scientific">Nesterenkonia aethiopica</name>
    <dbReference type="NCBI Taxonomy" id="269144"/>
    <lineage>
        <taxon>Bacteria</taxon>
        <taxon>Bacillati</taxon>
        <taxon>Actinomycetota</taxon>
        <taxon>Actinomycetes</taxon>
        <taxon>Micrococcales</taxon>
        <taxon>Micrococcaceae</taxon>
        <taxon>Nesterenkonia</taxon>
    </lineage>
</organism>
<dbReference type="Pfam" id="PF14390">
    <property type="entry name" value="DUF4420"/>
    <property type="match status" value="1"/>
</dbReference>
<gene>
    <name evidence="1" type="ORF">GCM10010529_29480</name>
</gene>
<evidence type="ECO:0000313" key="2">
    <source>
        <dbReference type="Proteomes" id="UP001500236"/>
    </source>
</evidence>
<name>A0ABP6M3X8_9MICC</name>
<dbReference type="Proteomes" id="UP001500236">
    <property type="component" value="Unassembled WGS sequence"/>
</dbReference>